<evidence type="ECO:0000256" key="2">
    <source>
        <dbReference type="SAM" id="Phobius"/>
    </source>
</evidence>
<keyword evidence="2" id="KW-1133">Transmembrane helix</keyword>
<dbReference type="InterPro" id="IPR036028">
    <property type="entry name" value="SH3-like_dom_sf"/>
</dbReference>
<dbReference type="Proteomes" id="UP000076871">
    <property type="component" value="Unassembled WGS sequence"/>
</dbReference>
<evidence type="ECO:0008006" key="5">
    <source>
        <dbReference type="Google" id="ProtNLM"/>
    </source>
</evidence>
<evidence type="ECO:0000256" key="1">
    <source>
        <dbReference type="SAM" id="MobiDB-lite"/>
    </source>
</evidence>
<dbReference type="RefSeq" id="XP_040760363.1">
    <property type="nucleotide sequence ID" value="XM_040907280.1"/>
</dbReference>
<dbReference type="OrthoDB" id="5340910at2759"/>
<keyword evidence="2" id="KW-0472">Membrane</keyword>
<name>A0A165CDP2_9APHY</name>
<dbReference type="AlphaFoldDB" id="A0A165CDP2"/>
<sequence length="315" mass="33788">MAPNAYVTITTPSTETNAHVYSRATSPLISDHTQLAGALLAIVIAAGGALWLSIYYFRKSWAAKKERDGLQLPALPEITINSHDAKPLRQKAVSRAQLTASVVMPDRAILVKDAPRVQMTEQAGPSTPGPSDFLAPPAVRISRRVSVPSGPPSRSSTTRRVSTVSFSVPPGTGTGNSSMRNSTYSTVSFSVPPGTGTVNSSMRNSTYSTNSSVSYFDESHKRKVRQVFAAELPDELQLSLGEQLVVVQTFNDGWCVVGRESRTRSGDIELGVVPGCVFARFIEGVRVTRPPRSSSFGVSVTLDCPGGPSFEWSNK</sequence>
<dbReference type="EMBL" id="KV427651">
    <property type="protein sequence ID" value="KZT02623.1"/>
    <property type="molecule type" value="Genomic_DNA"/>
</dbReference>
<feature type="transmembrane region" description="Helical" evidence="2">
    <location>
        <begin position="35"/>
        <end position="57"/>
    </location>
</feature>
<reference evidence="3 4" key="1">
    <citation type="journal article" date="2016" name="Mol. Biol. Evol.">
        <title>Comparative Genomics of Early-Diverging Mushroom-Forming Fungi Provides Insights into the Origins of Lignocellulose Decay Capabilities.</title>
        <authorList>
            <person name="Nagy L.G."/>
            <person name="Riley R."/>
            <person name="Tritt A."/>
            <person name="Adam C."/>
            <person name="Daum C."/>
            <person name="Floudas D."/>
            <person name="Sun H."/>
            <person name="Yadav J.S."/>
            <person name="Pangilinan J."/>
            <person name="Larsson K.H."/>
            <person name="Matsuura K."/>
            <person name="Barry K."/>
            <person name="Labutti K."/>
            <person name="Kuo R."/>
            <person name="Ohm R.A."/>
            <person name="Bhattacharya S.S."/>
            <person name="Shirouzu T."/>
            <person name="Yoshinaga Y."/>
            <person name="Martin F.M."/>
            <person name="Grigoriev I.V."/>
            <person name="Hibbett D.S."/>
        </authorList>
    </citation>
    <scope>NUCLEOTIDE SEQUENCE [LARGE SCALE GENOMIC DNA]</scope>
    <source>
        <strain evidence="3 4">93-53</strain>
    </source>
</reference>
<dbReference type="STRING" id="1314785.A0A165CDP2"/>
<feature type="region of interest" description="Disordered" evidence="1">
    <location>
        <begin position="115"/>
        <end position="181"/>
    </location>
</feature>
<accession>A0A165CDP2</accession>
<evidence type="ECO:0000313" key="3">
    <source>
        <dbReference type="EMBL" id="KZT02623.1"/>
    </source>
</evidence>
<gene>
    <name evidence="3" type="ORF">LAESUDRAFT_716819</name>
</gene>
<keyword evidence="2" id="KW-0812">Transmembrane</keyword>
<keyword evidence="4" id="KW-1185">Reference proteome</keyword>
<dbReference type="SUPFAM" id="SSF50044">
    <property type="entry name" value="SH3-domain"/>
    <property type="match status" value="1"/>
</dbReference>
<proteinExistence type="predicted"/>
<organism evidence="3 4">
    <name type="scientific">Laetiporus sulphureus 93-53</name>
    <dbReference type="NCBI Taxonomy" id="1314785"/>
    <lineage>
        <taxon>Eukaryota</taxon>
        <taxon>Fungi</taxon>
        <taxon>Dikarya</taxon>
        <taxon>Basidiomycota</taxon>
        <taxon>Agaricomycotina</taxon>
        <taxon>Agaricomycetes</taxon>
        <taxon>Polyporales</taxon>
        <taxon>Laetiporus</taxon>
    </lineage>
</organism>
<evidence type="ECO:0000313" key="4">
    <source>
        <dbReference type="Proteomes" id="UP000076871"/>
    </source>
</evidence>
<dbReference type="GeneID" id="63824309"/>
<protein>
    <recommendedName>
        <fullName evidence="5">SH3 domain-containing protein</fullName>
    </recommendedName>
</protein>
<dbReference type="InParanoid" id="A0A165CDP2"/>
<feature type="compositionally biased region" description="Low complexity" evidence="1">
    <location>
        <begin position="136"/>
        <end position="170"/>
    </location>
</feature>